<dbReference type="Proteomes" id="UP000318294">
    <property type="component" value="Unassembled WGS sequence"/>
</dbReference>
<dbReference type="RefSeq" id="WP_161595424.1">
    <property type="nucleotide sequence ID" value="NZ_VJON01000002.1"/>
</dbReference>
<keyword evidence="2" id="KW-1185">Reference proteome</keyword>
<name>A0A554XJX0_9BURK</name>
<organism evidence="1 2">
    <name type="scientific">Tepidimonas charontis</name>
    <dbReference type="NCBI Taxonomy" id="2267262"/>
    <lineage>
        <taxon>Bacteria</taxon>
        <taxon>Pseudomonadati</taxon>
        <taxon>Pseudomonadota</taxon>
        <taxon>Betaproteobacteria</taxon>
        <taxon>Burkholderiales</taxon>
        <taxon>Tepidimonas</taxon>
    </lineage>
</organism>
<evidence type="ECO:0000313" key="1">
    <source>
        <dbReference type="EMBL" id="TSE36124.1"/>
    </source>
</evidence>
<dbReference type="OrthoDB" id="7068586at2"/>
<dbReference type="AlphaFoldDB" id="A0A554XJX0"/>
<dbReference type="EMBL" id="VJON01000002">
    <property type="protein sequence ID" value="TSE36124.1"/>
    <property type="molecule type" value="Genomic_DNA"/>
</dbReference>
<evidence type="ECO:0000313" key="2">
    <source>
        <dbReference type="Proteomes" id="UP000318294"/>
    </source>
</evidence>
<sequence>MTYDQFVSWLKGDAKWAGDWSTFPEGIVDMADMRLSEGIDLKISLQAKNGELSGMIAAGKVCSNAPFDFLLLRGSVSGTEANVEVFDIIGGHQRVFERLKLVRDGNVITVHPLGGASSWFPQGARIGKHLDANEAFMNDFCKENKLPRTGQ</sequence>
<protein>
    <submittedName>
        <fullName evidence="1">Uncharacterized protein</fullName>
    </submittedName>
</protein>
<comment type="caution">
    <text evidence="1">The sequence shown here is derived from an EMBL/GenBank/DDBJ whole genome shotgun (WGS) entry which is preliminary data.</text>
</comment>
<accession>A0A554XJX0</accession>
<reference evidence="1 2" key="1">
    <citation type="submission" date="2019-07" db="EMBL/GenBank/DDBJ databases">
        <title>Tepidimonas charontis SPSP-6 draft genome.</title>
        <authorList>
            <person name="Da Costa M.S."/>
            <person name="Froufe H.J.C."/>
            <person name="Egas C."/>
            <person name="Albuquerque L."/>
        </authorList>
    </citation>
    <scope>NUCLEOTIDE SEQUENCE [LARGE SCALE GENOMIC DNA]</scope>
    <source>
        <strain evidence="1 2">SPSP-6</strain>
    </source>
</reference>
<gene>
    <name evidence="1" type="ORF">Tchar_00170</name>
</gene>
<proteinExistence type="predicted"/>